<dbReference type="AlphaFoldDB" id="A0A9N9PFR7"/>
<dbReference type="Proteomes" id="UP000789405">
    <property type="component" value="Unassembled WGS sequence"/>
</dbReference>
<proteinExistence type="predicted"/>
<keyword evidence="2" id="KW-1185">Reference proteome</keyword>
<name>A0A9N9PFR7_9GLOM</name>
<reference evidence="1" key="1">
    <citation type="submission" date="2021-06" db="EMBL/GenBank/DDBJ databases">
        <authorList>
            <person name="Kallberg Y."/>
            <person name="Tangrot J."/>
            <person name="Rosling A."/>
        </authorList>
    </citation>
    <scope>NUCLEOTIDE SEQUENCE</scope>
    <source>
        <strain evidence="1">MA453B</strain>
    </source>
</reference>
<dbReference type="EMBL" id="CAJVPY010053309">
    <property type="protein sequence ID" value="CAG8815989.1"/>
    <property type="molecule type" value="Genomic_DNA"/>
</dbReference>
<protein>
    <submittedName>
        <fullName evidence="1">25162_t:CDS:1</fullName>
    </submittedName>
</protein>
<comment type="caution">
    <text evidence="1">The sequence shown here is derived from an EMBL/GenBank/DDBJ whole genome shotgun (WGS) entry which is preliminary data.</text>
</comment>
<feature type="non-terminal residue" evidence="1">
    <location>
        <position position="1"/>
    </location>
</feature>
<evidence type="ECO:0000313" key="1">
    <source>
        <dbReference type="EMBL" id="CAG8815989.1"/>
    </source>
</evidence>
<feature type="non-terminal residue" evidence="1">
    <location>
        <position position="44"/>
    </location>
</feature>
<evidence type="ECO:0000313" key="2">
    <source>
        <dbReference type="Proteomes" id="UP000789405"/>
    </source>
</evidence>
<gene>
    <name evidence="1" type="ORF">DERYTH_LOCUS26207</name>
</gene>
<accession>A0A9N9PFR7</accession>
<sequence length="44" mass="5165">LGDFTPLCRMIIKILITIEKIRAVIAIFIREKIEWYNPGFTSIK</sequence>
<organism evidence="1 2">
    <name type="scientific">Dentiscutata erythropus</name>
    <dbReference type="NCBI Taxonomy" id="1348616"/>
    <lineage>
        <taxon>Eukaryota</taxon>
        <taxon>Fungi</taxon>
        <taxon>Fungi incertae sedis</taxon>
        <taxon>Mucoromycota</taxon>
        <taxon>Glomeromycotina</taxon>
        <taxon>Glomeromycetes</taxon>
        <taxon>Diversisporales</taxon>
        <taxon>Gigasporaceae</taxon>
        <taxon>Dentiscutata</taxon>
    </lineage>
</organism>